<dbReference type="Proteomes" id="UP000194161">
    <property type="component" value="Chromosome"/>
</dbReference>
<feature type="signal peptide" evidence="2">
    <location>
        <begin position="1"/>
        <end position="17"/>
    </location>
</feature>
<organism evidence="3 4">
    <name type="scientific">Bordetella genomosp. 13</name>
    <dbReference type="NCBI Taxonomy" id="463040"/>
    <lineage>
        <taxon>Bacteria</taxon>
        <taxon>Pseudomonadati</taxon>
        <taxon>Pseudomonadota</taxon>
        <taxon>Betaproteobacteria</taxon>
        <taxon>Burkholderiales</taxon>
        <taxon>Alcaligenaceae</taxon>
        <taxon>Bordetella</taxon>
    </lineage>
</organism>
<feature type="region of interest" description="Disordered" evidence="1">
    <location>
        <begin position="354"/>
        <end position="398"/>
    </location>
</feature>
<name>A0A1W6ZDP2_9BORD</name>
<feature type="chain" id="PRO_5012981237" description="Lipoprotein" evidence="2">
    <location>
        <begin position="18"/>
        <end position="409"/>
    </location>
</feature>
<evidence type="ECO:0000256" key="2">
    <source>
        <dbReference type="SAM" id="SignalP"/>
    </source>
</evidence>
<feature type="compositionally biased region" description="Polar residues" evidence="1">
    <location>
        <begin position="354"/>
        <end position="368"/>
    </location>
</feature>
<sequence>MKSAVKATIALPLLLAAAGCGNFNSVYRTFSVDDRQSVMVDVKQRAVLVASRTEAAGAVPYPVVCAEVSPDAMSAYAAELAANVDTPSGVAAGLAAASQEAAAYIGNRTHTIQLLRDGMYRLCEAYMNKALTADQFDTDMRRYQKYMVALMGIEQLTGIVRTPPMAISTDSQASAALSIPKVRKELAAIDARLAQLDEESKGANLSDKRKAEVAQEITDEKKNREDLGAALKNMQGAATGGKATVEVFDAGNPDRDALVAAAVTAVHQIMLAAMQSDETVSVCLSLYRDSSQTNSIAAQHCKEDLGARLDFRTKSLAALLDEYKALNTLQSPDANQLARLNAVRAALVANTSVEQAPSSTMSGSQTGAATPEIRPRGGPGAGTSNRGMGTGPGSLIGAGTVIHQTVNDR</sequence>
<accession>A0A1W6ZDP2</accession>
<reference evidence="3 4" key="1">
    <citation type="submission" date="2017-05" db="EMBL/GenBank/DDBJ databases">
        <title>Complete and WGS of Bordetella genogroups.</title>
        <authorList>
            <person name="Spilker T."/>
            <person name="LiPuma J."/>
        </authorList>
    </citation>
    <scope>NUCLEOTIDE SEQUENCE [LARGE SCALE GENOMIC DNA]</scope>
    <source>
        <strain evidence="3 4">AU7206</strain>
    </source>
</reference>
<evidence type="ECO:0000313" key="4">
    <source>
        <dbReference type="Proteomes" id="UP000194161"/>
    </source>
</evidence>
<dbReference type="AlphaFoldDB" id="A0A1W6ZDP2"/>
<dbReference type="EMBL" id="CP021111">
    <property type="protein sequence ID" value="ARP95471.1"/>
    <property type="molecule type" value="Genomic_DNA"/>
</dbReference>
<protein>
    <recommendedName>
        <fullName evidence="5">Lipoprotein</fullName>
    </recommendedName>
</protein>
<proteinExistence type="predicted"/>
<evidence type="ECO:0000313" key="3">
    <source>
        <dbReference type="EMBL" id="ARP95471.1"/>
    </source>
</evidence>
<gene>
    <name evidence="3" type="ORF">CAL15_14395</name>
</gene>
<evidence type="ECO:0000256" key="1">
    <source>
        <dbReference type="SAM" id="MobiDB-lite"/>
    </source>
</evidence>
<evidence type="ECO:0008006" key="5">
    <source>
        <dbReference type="Google" id="ProtNLM"/>
    </source>
</evidence>
<dbReference type="PROSITE" id="PS51257">
    <property type="entry name" value="PROKAR_LIPOPROTEIN"/>
    <property type="match status" value="1"/>
</dbReference>
<keyword evidence="2" id="KW-0732">Signal</keyword>
<dbReference type="KEGG" id="bgm:CAL15_14395"/>
<keyword evidence="4" id="KW-1185">Reference proteome</keyword>